<dbReference type="GO" id="GO:0003676">
    <property type="term" value="F:nucleic acid binding"/>
    <property type="evidence" value="ECO:0007669"/>
    <property type="project" value="InterPro"/>
</dbReference>
<accession>A0A4Y2DHU3</accession>
<dbReference type="GO" id="GO:0004523">
    <property type="term" value="F:RNA-DNA hybrid ribonuclease activity"/>
    <property type="evidence" value="ECO:0007669"/>
    <property type="project" value="InterPro"/>
</dbReference>
<dbReference type="Gene3D" id="3.30.420.10">
    <property type="entry name" value="Ribonuclease H-like superfamily/Ribonuclease H"/>
    <property type="match status" value="1"/>
</dbReference>
<dbReference type="AlphaFoldDB" id="A0A4Y2DHU3"/>
<gene>
    <name evidence="2" type="ORF">AVEN_28320_1</name>
</gene>
<dbReference type="Pfam" id="PF00075">
    <property type="entry name" value="RNase_H"/>
    <property type="match status" value="1"/>
</dbReference>
<dbReference type="PROSITE" id="PS50879">
    <property type="entry name" value="RNASE_H_1"/>
    <property type="match status" value="1"/>
</dbReference>
<evidence type="ECO:0000259" key="1">
    <source>
        <dbReference type="PROSITE" id="PS50879"/>
    </source>
</evidence>
<name>A0A4Y2DHU3_ARAVE</name>
<protein>
    <recommendedName>
        <fullName evidence="1">RNase H type-1 domain-containing protein</fullName>
    </recommendedName>
</protein>
<proteinExistence type="predicted"/>
<feature type="domain" description="RNase H type-1" evidence="1">
    <location>
        <begin position="223"/>
        <end position="339"/>
    </location>
</feature>
<sequence length="339" mass="38480">MYPLCMIVGSSGQGKVLPQEDRVPGGHVALLRGKNRRVRRMAVGHRTASTAEIRAAVGTTVTQRTVTNRLFPGQLRVRCTVACIPLSPNHCRLQREWCQARVHWRTEWRSVVFSDESRFCLGVSDSCMLVSLVYVCSSVYYWCIQDNPNRCTPSGHRSSTPPPTNPTRSNLCPSCSSKNFIQLFHLYIQPNRLREQKQWNSYSPPPPNFLLHNQISFAENHRLRSQGYIYTDGSKTDEGTGSSYCILENNGIIASWQGKLDRRKSVFQAEILVIRMAIEAASSLYRPIKIWTDSLSSLLAILNPKSHPSIVREIQTLLLSHKHIHLRWLKAHVGYLGNE</sequence>
<dbReference type="Proteomes" id="UP000499080">
    <property type="component" value="Unassembled WGS sequence"/>
</dbReference>
<dbReference type="EMBL" id="BGPR01000372">
    <property type="protein sequence ID" value="GBM16360.1"/>
    <property type="molecule type" value="Genomic_DNA"/>
</dbReference>
<keyword evidence="3" id="KW-1185">Reference proteome</keyword>
<evidence type="ECO:0000313" key="3">
    <source>
        <dbReference type="Proteomes" id="UP000499080"/>
    </source>
</evidence>
<reference evidence="2 3" key="1">
    <citation type="journal article" date="2019" name="Sci. Rep.">
        <title>Orb-weaving spider Araneus ventricosus genome elucidates the spidroin gene catalogue.</title>
        <authorList>
            <person name="Kono N."/>
            <person name="Nakamura H."/>
            <person name="Ohtoshi R."/>
            <person name="Moran D.A.P."/>
            <person name="Shinohara A."/>
            <person name="Yoshida Y."/>
            <person name="Fujiwara M."/>
            <person name="Mori M."/>
            <person name="Tomita M."/>
            <person name="Arakawa K."/>
        </authorList>
    </citation>
    <scope>NUCLEOTIDE SEQUENCE [LARGE SCALE GENOMIC DNA]</scope>
</reference>
<dbReference type="InterPro" id="IPR012337">
    <property type="entry name" value="RNaseH-like_sf"/>
</dbReference>
<dbReference type="SUPFAM" id="SSF53098">
    <property type="entry name" value="Ribonuclease H-like"/>
    <property type="match status" value="1"/>
</dbReference>
<dbReference type="OrthoDB" id="6436672at2759"/>
<dbReference type="InterPro" id="IPR002156">
    <property type="entry name" value="RNaseH_domain"/>
</dbReference>
<organism evidence="2 3">
    <name type="scientific">Araneus ventricosus</name>
    <name type="common">Orbweaver spider</name>
    <name type="synonym">Epeira ventricosa</name>
    <dbReference type="NCBI Taxonomy" id="182803"/>
    <lineage>
        <taxon>Eukaryota</taxon>
        <taxon>Metazoa</taxon>
        <taxon>Ecdysozoa</taxon>
        <taxon>Arthropoda</taxon>
        <taxon>Chelicerata</taxon>
        <taxon>Arachnida</taxon>
        <taxon>Araneae</taxon>
        <taxon>Araneomorphae</taxon>
        <taxon>Entelegynae</taxon>
        <taxon>Araneoidea</taxon>
        <taxon>Araneidae</taxon>
        <taxon>Araneus</taxon>
    </lineage>
</organism>
<dbReference type="CDD" id="cd09276">
    <property type="entry name" value="Rnase_HI_RT_non_LTR"/>
    <property type="match status" value="1"/>
</dbReference>
<evidence type="ECO:0000313" key="2">
    <source>
        <dbReference type="EMBL" id="GBM16360.1"/>
    </source>
</evidence>
<comment type="caution">
    <text evidence="2">The sequence shown here is derived from an EMBL/GenBank/DDBJ whole genome shotgun (WGS) entry which is preliminary data.</text>
</comment>
<dbReference type="InterPro" id="IPR036397">
    <property type="entry name" value="RNaseH_sf"/>
</dbReference>